<keyword evidence="4" id="KW-0284">Flavonoid biosynthesis</keyword>
<comment type="function">
    <text evidence="6">Bifunctional enzyme involved in flavonoid metabolism.</text>
</comment>
<keyword evidence="3" id="KW-0560">Oxidoreductase</keyword>
<evidence type="ECO:0000259" key="14">
    <source>
        <dbReference type="Pfam" id="PF01370"/>
    </source>
</evidence>
<accession>A0A7J7HKB4</accession>
<comment type="pathway">
    <text evidence="1">Pigment biosynthesis; anthocyanin biosynthesis.</text>
</comment>
<dbReference type="EC" id="1.1.1.219" evidence="8"/>
<reference evidence="16" key="1">
    <citation type="journal article" date="2020" name="Nat. Commun.">
        <title>Genome assembly of wild tea tree DASZ reveals pedigree and selection history of tea varieties.</title>
        <authorList>
            <person name="Zhang W."/>
            <person name="Zhang Y."/>
            <person name="Qiu H."/>
            <person name="Guo Y."/>
            <person name="Wan H."/>
            <person name="Zhang X."/>
            <person name="Scossa F."/>
            <person name="Alseekh S."/>
            <person name="Zhang Q."/>
            <person name="Wang P."/>
            <person name="Xu L."/>
            <person name="Schmidt M.H."/>
            <person name="Jia X."/>
            <person name="Li D."/>
            <person name="Zhu A."/>
            <person name="Guo F."/>
            <person name="Chen W."/>
            <person name="Ni D."/>
            <person name="Usadel B."/>
            <person name="Fernie A.R."/>
            <person name="Wen W."/>
        </authorList>
    </citation>
    <scope>NUCLEOTIDE SEQUENCE [LARGE SCALE GENOMIC DNA]</scope>
    <source>
        <strain evidence="16">cv. G240</strain>
    </source>
</reference>
<dbReference type="Proteomes" id="UP000593564">
    <property type="component" value="Unassembled WGS sequence"/>
</dbReference>
<dbReference type="EMBL" id="JACBKZ010000004">
    <property type="protein sequence ID" value="KAF5953005.1"/>
    <property type="molecule type" value="Genomic_DNA"/>
</dbReference>
<dbReference type="InterPro" id="IPR036291">
    <property type="entry name" value="NAD(P)-bd_dom_sf"/>
</dbReference>
<evidence type="ECO:0000256" key="1">
    <source>
        <dbReference type="ARBA" id="ARBA00004935"/>
    </source>
</evidence>
<dbReference type="Gene3D" id="3.40.50.720">
    <property type="entry name" value="NAD(P)-binding Rossmann-like Domain"/>
    <property type="match status" value="1"/>
</dbReference>
<keyword evidence="16" id="KW-1185">Reference proteome</keyword>
<dbReference type="FunFam" id="3.40.50.720:FF:000085">
    <property type="entry name" value="Dihydroflavonol reductase"/>
    <property type="match status" value="1"/>
</dbReference>
<comment type="caution">
    <text evidence="15">The sequence shown here is derived from an EMBL/GenBank/DDBJ whole genome shotgun (WGS) entry which is preliminary data.</text>
</comment>
<dbReference type="PANTHER" id="PTHR10366">
    <property type="entry name" value="NAD DEPENDENT EPIMERASE/DEHYDRATASE"/>
    <property type="match status" value="1"/>
</dbReference>
<dbReference type="Pfam" id="PF01370">
    <property type="entry name" value="Epimerase"/>
    <property type="match status" value="1"/>
</dbReference>
<dbReference type="EC" id="1.1.1.234" evidence="7"/>
<protein>
    <recommendedName>
        <fullName evidence="9">Dihydroflavonol 4-reductase</fullName>
        <ecNumber evidence="8">1.1.1.219</ecNumber>
        <ecNumber evidence="7">1.1.1.234</ecNumber>
    </recommendedName>
    <alternativeName>
        <fullName evidence="11">Dihydrokaempferol 4-reductase</fullName>
    </alternativeName>
    <alternativeName>
        <fullName evidence="10">Flavanone 4-reductase</fullName>
    </alternativeName>
</protein>
<evidence type="ECO:0000256" key="9">
    <source>
        <dbReference type="ARBA" id="ARBA00039963"/>
    </source>
</evidence>
<evidence type="ECO:0000313" key="16">
    <source>
        <dbReference type="Proteomes" id="UP000593564"/>
    </source>
</evidence>
<evidence type="ECO:0000256" key="5">
    <source>
        <dbReference type="ARBA" id="ARBA00023445"/>
    </source>
</evidence>
<sequence length="330" mass="36652">MEGGDAKGSVCVTGGTGYVASWLIMKLLEHGYRVRTTVRSHNPDSKKDLSYLTDLPGASEKLQIFNADLAQPDSFDEAIQGCIGVFHVAHPLDFEDKEPEEVKTQRAINATLGILKACLKSKTIKRVIYTSSASAIMFNEKGLDVLDESHWSDVDFIRSLNPYGASYMISKTLTEKAALEFAEKHGLDLITVIPTLINGPFICPRVPSSVDTAMVMMHGKKDKYSSLAKLQMVHIDDVASAHIFLFEYPDAKGRYLCLAVDLTIDKLFEFLSAKYPECPIPTPDSFKEIECTSRSNLSSKKLLDTGFKYKYGLEEMYNGAIQCCKEKGFL</sequence>
<evidence type="ECO:0000256" key="6">
    <source>
        <dbReference type="ARBA" id="ARBA00037100"/>
    </source>
</evidence>
<dbReference type="AlphaFoldDB" id="A0A7J7HKB4"/>
<proteinExistence type="inferred from homology"/>
<keyword evidence="2" id="KW-0521">NADP</keyword>
<dbReference type="InterPro" id="IPR050425">
    <property type="entry name" value="NAD(P)_dehydrat-like"/>
</dbReference>
<comment type="catalytic activity">
    <reaction evidence="13">
        <text>a (2R,3S,4S)-leucoanthocyanidin + NADP(+) = a (2R,3R)-dihydroflavonol + NADPH + H(+)</text>
        <dbReference type="Rhea" id="RHEA:54444"/>
        <dbReference type="ChEBI" id="CHEBI:15378"/>
        <dbReference type="ChEBI" id="CHEBI:57783"/>
        <dbReference type="ChEBI" id="CHEBI:58349"/>
        <dbReference type="ChEBI" id="CHEBI:138176"/>
        <dbReference type="ChEBI" id="CHEBI:138188"/>
        <dbReference type="EC" id="1.1.1.219"/>
    </reaction>
</comment>
<dbReference type="InterPro" id="IPR001509">
    <property type="entry name" value="Epimerase_deHydtase"/>
</dbReference>
<organism evidence="15 16">
    <name type="scientific">Camellia sinensis</name>
    <name type="common">Tea plant</name>
    <name type="synonym">Thea sinensis</name>
    <dbReference type="NCBI Taxonomy" id="4442"/>
    <lineage>
        <taxon>Eukaryota</taxon>
        <taxon>Viridiplantae</taxon>
        <taxon>Streptophyta</taxon>
        <taxon>Embryophyta</taxon>
        <taxon>Tracheophyta</taxon>
        <taxon>Spermatophyta</taxon>
        <taxon>Magnoliopsida</taxon>
        <taxon>eudicotyledons</taxon>
        <taxon>Gunneridae</taxon>
        <taxon>Pentapetalae</taxon>
        <taxon>asterids</taxon>
        <taxon>Ericales</taxon>
        <taxon>Theaceae</taxon>
        <taxon>Camellia</taxon>
    </lineage>
</organism>
<comment type="catalytic activity">
    <reaction evidence="12">
        <text>(2S)-flavan-4-ol + NADP(+) = (2S)-flavanone + NADPH + H(+)</text>
        <dbReference type="Rhea" id="RHEA:11228"/>
        <dbReference type="ChEBI" id="CHEBI:15378"/>
        <dbReference type="ChEBI" id="CHEBI:15605"/>
        <dbReference type="ChEBI" id="CHEBI:15606"/>
        <dbReference type="ChEBI" id="CHEBI:57783"/>
        <dbReference type="ChEBI" id="CHEBI:58349"/>
        <dbReference type="EC" id="1.1.1.234"/>
    </reaction>
</comment>
<evidence type="ECO:0000256" key="7">
    <source>
        <dbReference type="ARBA" id="ARBA00039055"/>
    </source>
</evidence>
<dbReference type="PANTHER" id="PTHR10366:SF563">
    <property type="entry name" value="CINNAMOYL-COA REDUCTASE 16"/>
    <property type="match status" value="1"/>
</dbReference>
<evidence type="ECO:0000313" key="15">
    <source>
        <dbReference type="EMBL" id="KAF5953005.1"/>
    </source>
</evidence>
<evidence type="ECO:0000256" key="8">
    <source>
        <dbReference type="ARBA" id="ARBA00039057"/>
    </source>
</evidence>
<feature type="domain" description="NAD-dependent epimerase/dehydratase" evidence="14">
    <location>
        <begin position="10"/>
        <end position="252"/>
    </location>
</feature>
<dbReference type="GO" id="GO:0009813">
    <property type="term" value="P:flavonoid biosynthetic process"/>
    <property type="evidence" value="ECO:0007669"/>
    <property type="project" value="UniProtKB-KW"/>
</dbReference>
<dbReference type="GO" id="GO:0047890">
    <property type="term" value="F:flavanone 4-reductase activity"/>
    <property type="evidence" value="ECO:0007669"/>
    <property type="project" value="UniProtKB-EC"/>
</dbReference>
<comment type="similarity">
    <text evidence="5">Belongs to the NAD(P)-dependent epimerase/dehydratase family. Dihydroflavonol-4-reductase subfamily.</text>
</comment>
<evidence type="ECO:0000256" key="12">
    <source>
        <dbReference type="ARBA" id="ARBA00048870"/>
    </source>
</evidence>
<evidence type="ECO:0000256" key="13">
    <source>
        <dbReference type="ARBA" id="ARBA00049132"/>
    </source>
</evidence>
<evidence type="ECO:0000256" key="3">
    <source>
        <dbReference type="ARBA" id="ARBA00023002"/>
    </source>
</evidence>
<dbReference type="SUPFAM" id="SSF51735">
    <property type="entry name" value="NAD(P)-binding Rossmann-fold domains"/>
    <property type="match status" value="1"/>
</dbReference>
<evidence type="ECO:0000256" key="10">
    <source>
        <dbReference type="ARBA" id="ARBA00042087"/>
    </source>
</evidence>
<evidence type="ECO:0000256" key="4">
    <source>
        <dbReference type="ARBA" id="ARBA00023241"/>
    </source>
</evidence>
<evidence type="ECO:0000256" key="11">
    <source>
        <dbReference type="ARBA" id="ARBA00042831"/>
    </source>
</evidence>
<dbReference type="CDD" id="cd08958">
    <property type="entry name" value="FR_SDR_e"/>
    <property type="match status" value="1"/>
</dbReference>
<gene>
    <name evidence="15" type="ORF">HYC85_010949</name>
</gene>
<dbReference type="GO" id="GO:0045552">
    <property type="term" value="F:dihydroflavanol 4-reductase activity"/>
    <property type="evidence" value="ECO:0007669"/>
    <property type="project" value="UniProtKB-EC"/>
</dbReference>
<evidence type="ECO:0000256" key="2">
    <source>
        <dbReference type="ARBA" id="ARBA00022857"/>
    </source>
</evidence>
<reference evidence="15 16" key="2">
    <citation type="submission" date="2020-07" db="EMBL/GenBank/DDBJ databases">
        <title>Genome assembly of wild tea tree DASZ reveals pedigree and selection history of tea varieties.</title>
        <authorList>
            <person name="Zhang W."/>
        </authorList>
    </citation>
    <scope>NUCLEOTIDE SEQUENCE [LARGE SCALE GENOMIC DNA]</scope>
    <source>
        <strain evidence="16">cv. G240</strain>
        <tissue evidence="15">Leaf</tissue>
    </source>
</reference>
<name>A0A7J7HKB4_CAMSI</name>